<sequence>MISQKRIKDLGKSLNINITESHSFDRTDISHYYYIFNEYKLKGFIEAHSFDDSI</sequence>
<name>W4VP70_9BACI</name>
<reference evidence="1 2" key="1">
    <citation type="journal article" date="2014" name="Genome Announc.">
        <title>Draft Genome Sequence of the Boron-Tolerant and Moderately Halotolerant Bacterium Gracilibacillus boraciitolerans JCM 21714T.</title>
        <authorList>
            <person name="Ahmed I."/>
            <person name="Oshima K."/>
            <person name="Suda W."/>
            <person name="Kitamura K."/>
            <person name="Iida T."/>
            <person name="Ohmori Y."/>
            <person name="Fujiwara T."/>
            <person name="Hattori M."/>
            <person name="Ohkuma M."/>
        </authorList>
    </citation>
    <scope>NUCLEOTIDE SEQUENCE [LARGE SCALE GENOMIC DNA]</scope>
    <source>
        <strain evidence="1 2">JCM 21714</strain>
    </source>
</reference>
<dbReference type="Proteomes" id="UP000019102">
    <property type="component" value="Unassembled WGS sequence"/>
</dbReference>
<dbReference type="AlphaFoldDB" id="W4VP70"/>
<evidence type="ECO:0000313" key="1">
    <source>
        <dbReference type="EMBL" id="GAE94544.1"/>
    </source>
</evidence>
<accession>W4VP70</accession>
<dbReference type="EMBL" id="BAVS01000026">
    <property type="protein sequence ID" value="GAE94544.1"/>
    <property type="molecule type" value="Genomic_DNA"/>
</dbReference>
<keyword evidence="2" id="KW-1185">Reference proteome</keyword>
<evidence type="ECO:0000313" key="2">
    <source>
        <dbReference type="Proteomes" id="UP000019102"/>
    </source>
</evidence>
<organism evidence="1 2">
    <name type="scientific">Gracilibacillus boraciitolerans JCM 21714</name>
    <dbReference type="NCBI Taxonomy" id="1298598"/>
    <lineage>
        <taxon>Bacteria</taxon>
        <taxon>Bacillati</taxon>
        <taxon>Bacillota</taxon>
        <taxon>Bacilli</taxon>
        <taxon>Bacillales</taxon>
        <taxon>Bacillaceae</taxon>
        <taxon>Gracilibacillus</taxon>
    </lineage>
</organism>
<comment type="caution">
    <text evidence="1">The sequence shown here is derived from an EMBL/GenBank/DDBJ whole genome shotgun (WGS) entry which is preliminary data.</text>
</comment>
<proteinExistence type="predicted"/>
<protein>
    <submittedName>
        <fullName evidence="1">Uncharacterized protein</fullName>
    </submittedName>
</protein>
<gene>
    <name evidence="1" type="ORF">JCM21714_3707</name>
</gene>
<dbReference type="STRING" id="1298598.JCM21714_3707"/>